<dbReference type="Proteomes" id="UP000515145">
    <property type="component" value="Chromosome 7"/>
</dbReference>
<keyword evidence="3" id="KW-0539">Nucleus</keyword>
<dbReference type="InParanoid" id="A0A6P7IE22"/>
<gene>
    <name evidence="6" type="primary">c7h1orf174</name>
</gene>
<sequence>MLGHNITPSKMPGQLDNLKPRKRKSSSEVRLSKKVSGTGRRCTKTHLAAESNSVVSVYGKTETQSRISCECHQSSYERRCSASPGLEGHEEKENKLRPDIGSLWDQPEPMDCDEFGKNIFPDEDSNQILPVEQFFGNLDALQDFPQRSSSSAHVHRGTRRRRHYYARDDSDEEEEEEGLSSSFGAEN</sequence>
<comment type="similarity">
    <text evidence="2">Belongs to the UPF0688 family.</text>
</comment>
<dbReference type="InterPro" id="IPR031530">
    <property type="entry name" value="UPF0688"/>
</dbReference>
<dbReference type="GO" id="GO:0005634">
    <property type="term" value="C:nucleus"/>
    <property type="evidence" value="ECO:0007669"/>
    <property type="project" value="UniProtKB-SubCell"/>
</dbReference>
<dbReference type="PANTHER" id="PTHR28491">
    <property type="entry name" value="UPF0688 PROTEIN C1ORF174"/>
    <property type="match status" value="1"/>
</dbReference>
<dbReference type="OrthoDB" id="8730115at2759"/>
<dbReference type="AlphaFoldDB" id="A0A6P7IE22"/>
<evidence type="ECO:0000313" key="6">
    <source>
        <dbReference type="RefSeq" id="XP_028266525.1"/>
    </source>
</evidence>
<feature type="region of interest" description="Disordered" evidence="4">
    <location>
        <begin position="1"/>
        <end position="46"/>
    </location>
</feature>
<dbReference type="GeneID" id="114439016"/>
<evidence type="ECO:0000256" key="1">
    <source>
        <dbReference type="ARBA" id="ARBA00004123"/>
    </source>
</evidence>
<feature type="compositionally biased region" description="Acidic residues" evidence="4">
    <location>
        <begin position="169"/>
        <end position="178"/>
    </location>
</feature>
<dbReference type="PANTHER" id="PTHR28491:SF1">
    <property type="entry name" value="UPF0688 PROTEIN C1ORF174"/>
    <property type="match status" value="1"/>
</dbReference>
<feature type="region of interest" description="Disordered" evidence="4">
    <location>
        <begin position="145"/>
        <end position="187"/>
    </location>
</feature>
<dbReference type="CTD" id="138850445"/>
<feature type="compositionally biased region" description="Basic residues" evidence="4">
    <location>
        <begin position="153"/>
        <end position="164"/>
    </location>
</feature>
<protein>
    <submittedName>
        <fullName evidence="6">UPF0688 protein C1orf174 homolog</fullName>
    </submittedName>
</protein>
<proteinExistence type="inferred from homology"/>
<organism evidence="5 6">
    <name type="scientific">Parambassis ranga</name>
    <name type="common">Indian glassy fish</name>
    <dbReference type="NCBI Taxonomy" id="210632"/>
    <lineage>
        <taxon>Eukaryota</taxon>
        <taxon>Metazoa</taxon>
        <taxon>Chordata</taxon>
        <taxon>Craniata</taxon>
        <taxon>Vertebrata</taxon>
        <taxon>Euteleostomi</taxon>
        <taxon>Actinopterygii</taxon>
        <taxon>Neopterygii</taxon>
        <taxon>Teleostei</taxon>
        <taxon>Neoteleostei</taxon>
        <taxon>Acanthomorphata</taxon>
        <taxon>Ovalentaria</taxon>
        <taxon>Ambassidae</taxon>
        <taxon>Parambassis</taxon>
    </lineage>
</organism>
<accession>A0A6P7IE22</accession>
<feature type="compositionally biased region" description="Basic and acidic residues" evidence="4">
    <location>
        <begin position="87"/>
        <end position="98"/>
    </location>
</feature>
<dbReference type="RefSeq" id="XP_028266525.1">
    <property type="nucleotide sequence ID" value="XM_028410724.1"/>
</dbReference>
<comment type="subcellular location">
    <subcellularLocation>
        <location evidence="1">Nucleus</location>
    </subcellularLocation>
</comment>
<evidence type="ECO:0000256" key="2">
    <source>
        <dbReference type="ARBA" id="ARBA00006634"/>
    </source>
</evidence>
<feature type="region of interest" description="Disordered" evidence="4">
    <location>
        <begin position="80"/>
        <end position="108"/>
    </location>
</feature>
<dbReference type="Pfam" id="PF15772">
    <property type="entry name" value="UPF0688"/>
    <property type="match status" value="1"/>
</dbReference>
<evidence type="ECO:0000313" key="5">
    <source>
        <dbReference type="Proteomes" id="UP000515145"/>
    </source>
</evidence>
<name>A0A6P7IE22_9TELE</name>
<evidence type="ECO:0000256" key="3">
    <source>
        <dbReference type="ARBA" id="ARBA00023242"/>
    </source>
</evidence>
<reference evidence="6" key="1">
    <citation type="submission" date="2025-08" db="UniProtKB">
        <authorList>
            <consortium name="RefSeq"/>
        </authorList>
    </citation>
    <scope>IDENTIFICATION</scope>
</reference>
<evidence type="ECO:0000256" key="4">
    <source>
        <dbReference type="SAM" id="MobiDB-lite"/>
    </source>
</evidence>
<keyword evidence="5" id="KW-1185">Reference proteome</keyword>